<dbReference type="KEGG" id="gah:GAH_01121"/>
<sequence>MKALRVRKEIAEEVRRKVERLGLKDRSRRIRFEDGYVIIPVVDGFDLEIEGAEVVEDANPVFRERRNFREIVESIAGHYPRYADLKLFGRVGVMKLPGELMGYRDRIAEEVVRHYGLKALWLDRGRHGMLRKPEMEPLFGDESMVEHRENGCVFRFDLTKVMYSQGNQYEKMRVARLVGDGEVVLDMFAGIGYFTIPVAKHSRARRVYAVEINPDSYFFLLENVRLNGVRNVVPILGDSMHVIPESFADRVIMGHIYAEQFLQNAISALRDEGWVHYHEAVPVRVLERPVERVRRAAERMGARVIEIGMRKVKNYAPNVLHVVVDARIKRLSK</sequence>
<dbReference type="InParanoid" id="A0A0F7IHS3"/>
<dbReference type="FunFam" id="3.40.50.150:FF:000131">
    <property type="entry name" value="tRNA wybutosine-synthesizing protein 2/3/4"/>
    <property type="match status" value="1"/>
</dbReference>
<keyword evidence="7" id="KW-1185">Reference proteome</keyword>
<keyword evidence="2 6" id="KW-0808">Transferase</keyword>
<keyword evidence="4" id="KW-0819">tRNA processing</keyword>
<dbReference type="Proteomes" id="UP000034723">
    <property type="component" value="Chromosome"/>
</dbReference>
<dbReference type="InterPro" id="IPR056743">
    <property type="entry name" value="TRM5-TYW2-like_MTfase"/>
</dbReference>
<feature type="domain" description="SAM-dependent methyltransferase TRM5/TYW2-type" evidence="5">
    <location>
        <begin position="85"/>
        <end position="330"/>
    </location>
</feature>
<name>A0A0F7IHS3_9EURY</name>
<dbReference type="AlphaFoldDB" id="A0A0F7IHS3"/>
<dbReference type="FunCoup" id="A0A0F7IHS3">
    <property type="interactions" value="1"/>
</dbReference>
<gene>
    <name evidence="6" type="ORF">GAH_01121</name>
</gene>
<reference evidence="6 7" key="1">
    <citation type="submission" date="2015-04" db="EMBL/GenBank/DDBJ databases">
        <title>The complete genome sequence of the hyperthermophilic, obligate iron-reducing archaeon Geoglobus ahangari strain 234T.</title>
        <authorList>
            <person name="Manzella M.P."/>
            <person name="Holmes D.E."/>
            <person name="Rocheleau J.M."/>
            <person name="Chung A."/>
            <person name="Reguera G."/>
            <person name="Kashefi K."/>
        </authorList>
    </citation>
    <scope>NUCLEOTIDE SEQUENCE [LARGE SCALE GENOMIC DNA]</scope>
    <source>
        <strain evidence="6 7">234</strain>
    </source>
</reference>
<dbReference type="InterPro" id="IPR029063">
    <property type="entry name" value="SAM-dependent_MTases_sf"/>
</dbReference>
<dbReference type="STRING" id="113653.GAH_01121"/>
<dbReference type="EC" id="2.1.1.-" evidence="6"/>
<dbReference type="RefSeq" id="WP_048095210.1">
    <property type="nucleotide sequence ID" value="NZ_CP011267.1"/>
</dbReference>
<dbReference type="GeneID" id="24803695"/>
<dbReference type="Gene3D" id="3.30.70.2580">
    <property type="match status" value="1"/>
</dbReference>
<dbReference type="OrthoDB" id="8079at2157"/>
<dbReference type="InterPro" id="IPR040601">
    <property type="entry name" value="Trm5a/b_N"/>
</dbReference>
<dbReference type="PATRIC" id="fig|113653.22.peg.1114"/>
<proteinExistence type="predicted"/>
<evidence type="ECO:0000313" key="7">
    <source>
        <dbReference type="Proteomes" id="UP000034723"/>
    </source>
</evidence>
<dbReference type="SUPFAM" id="SSF53335">
    <property type="entry name" value="S-adenosyl-L-methionine-dependent methyltransferases"/>
    <property type="match status" value="1"/>
</dbReference>
<evidence type="ECO:0000256" key="2">
    <source>
        <dbReference type="ARBA" id="ARBA00022679"/>
    </source>
</evidence>
<dbReference type="GO" id="GO:0005737">
    <property type="term" value="C:cytoplasm"/>
    <property type="evidence" value="ECO:0007669"/>
    <property type="project" value="TreeGrafter"/>
</dbReference>
<dbReference type="Gene3D" id="3.40.50.150">
    <property type="entry name" value="Vaccinia Virus protein VP39"/>
    <property type="match status" value="1"/>
</dbReference>
<dbReference type="Pfam" id="PF18093">
    <property type="entry name" value="Trm5_N"/>
    <property type="match status" value="1"/>
</dbReference>
<organism evidence="6 7">
    <name type="scientific">Geoglobus ahangari</name>
    <dbReference type="NCBI Taxonomy" id="113653"/>
    <lineage>
        <taxon>Archaea</taxon>
        <taxon>Methanobacteriati</taxon>
        <taxon>Methanobacteriota</taxon>
        <taxon>Archaeoglobi</taxon>
        <taxon>Archaeoglobales</taxon>
        <taxon>Archaeoglobaceae</taxon>
        <taxon>Geoglobus</taxon>
    </lineage>
</organism>
<dbReference type="Pfam" id="PF02475">
    <property type="entry name" value="TRM5-TYW2_MTfase"/>
    <property type="match status" value="1"/>
</dbReference>
<dbReference type="CDD" id="cd02440">
    <property type="entry name" value="AdoMet_MTases"/>
    <property type="match status" value="1"/>
</dbReference>
<dbReference type="GO" id="GO:0008175">
    <property type="term" value="F:tRNA methyltransferase activity"/>
    <property type="evidence" value="ECO:0007669"/>
    <property type="project" value="TreeGrafter"/>
</dbReference>
<evidence type="ECO:0000256" key="1">
    <source>
        <dbReference type="ARBA" id="ARBA00022603"/>
    </source>
</evidence>
<accession>A0A0F7IHS3</accession>
<evidence type="ECO:0000256" key="4">
    <source>
        <dbReference type="ARBA" id="ARBA00022694"/>
    </source>
</evidence>
<dbReference type="InterPro" id="IPR030382">
    <property type="entry name" value="MeTrfase_TRM5/TYW2"/>
</dbReference>
<dbReference type="GO" id="GO:0030488">
    <property type="term" value="P:tRNA methylation"/>
    <property type="evidence" value="ECO:0007669"/>
    <property type="project" value="TreeGrafter"/>
</dbReference>
<protein>
    <submittedName>
        <fullName evidence="6">Methyltransferase</fullName>
        <ecNumber evidence="6">2.1.1.-</ecNumber>
    </submittedName>
</protein>
<keyword evidence="3" id="KW-0949">S-adenosyl-L-methionine</keyword>
<dbReference type="PANTHER" id="PTHR23245">
    <property type="entry name" value="TRNA METHYLTRANSFERASE"/>
    <property type="match status" value="1"/>
</dbReference>
<dbReference type="EMBL" id="CP011267">
    <property type="protein sequence ID" value="AKG91563.1"/>
    <property type="molecule type" value="Genomic_DNA"/>
</dbReference>
<dbReference type="HOGENOM" id="CLU_022610_0_2_2"/>
<keyword evidence="1 6" id="KW-0489">Methyltransferase</keyword>
<evidence type="ECO:0000256" key="3">
    <source>
        <dbReference type="ARBA" id="ARBA00022691"/>
    </source>
</evidence>
<dbReference type="PROSITE" id="PS51684">
    <property type="entry name" value="SAM_MT_TRM5_TYW2"/>
    <property type="match status" value="1"/>
</dbReference>
<evidence type="ECO:0000313" key="6">
    <source>
        <dbReference type="EMBL" id="AKG91563.1"/>
    </source>
</evidence>
<evidence type="ECO:0000259" key="5">
    <source>
        <dbReference type="PROSITE" id="PS51684"/>
    </source>
</evidence>